<dbReference type="EMBL" id="CP002593">
    <property type="protein sequence ID" value="AEA27831.1"/>
    <property type="molecule type" value="Genomic_DNA"/>
</dbReference>
<gene>
    <name evidence="2" type="ordered locus">Psed_5704</name>
</gene>
<sequence>MTPSIWLETAAWALGLAVIVLMAALPLLETLAGGPR</sequence>
<accession>F4D0N2</accession>
<evidence type="ECO:0000313" key="2">
    <source>
        <dbReference type="EMBL" id="AEA27831.1"/>
    </source>
</evidence>
<dbReference type="KEGG" id="pdx:Psed_5704"/>
<dbReference type="HOGENOM" id="CLU_3357993_0_0_11"/>
<organism evidence="2 3">
    <name type="scientific">Pseudonocardia dioxanivorans (strain ATCC 55486 / DSM 44775 / JCM 13855 / CB1190)</name>
    <dbReference type="NCBI Taxonomy" id="675635"/>
    <lineage>
        <taxon>Bacteria</taxon>
        <taxon>Bacillati</taxon>
        <taxon>Actinomycetota</taxon>
        <taxon>Actinomycetes</taxon>
        <taxon>Pseudonocardiales</taxon>
        <taxon>Pseudonocardiaceae</taxon>
        <taxon>Pseudonocardia</taxon>
    </lineage>
</organism>
<evidence type="ECO:0000313" key="3">
    <source>
        <dbReference type="Proteomes" id="UP000007809"/>
    </source>
</evidence>
<keyword evidence="1" id="KW-0812">Transmembrane</keyword>
<dbReference type="AlphaFoldDB" id="F4D0N2"/>
<feature type="transmembrane region" description="Helical" evidence="1">
    <location>
        <begin position="12"/>
        <end position="32"/>
    </location>
</feature>
<keyword evidence="1" id="KW-1133">Transmembrane helix</keyword>
<name>F4D0N2_PSEUX</name>
<proteinExistence type="predicted"/>
<keyword evidence="3" id="KW-1185">Reference proteome</keyword>
<dbReference type="Proteomes" id="UP000007809">
    <property type="component" value="Chromosome"/>
</dbReference>
<keyword evidence="1" id="KW-0472">Membrane</keyword>
<protein>
    <submittedName>
        <fullName evidence="2">Uncharacterized protein</fullName>
    </submittedName>
</protein>
<reference evidence="2 3" key="1">
    <citation type="journal article" date="2011" name="J. Bacteriol.">
        <title>Genome sequence of the 1,4-dioxane-degrading Pseudonocardia dioxanivorans strain CB1190.</title>
        <authorList>
            <person name="Sales C.M."/>
            <person name="Mahendra S."/>
            <person name="Grostern A."/>
            <person name="Parales R.E."/>
            <person name="Goodwin L.A."/>
            <person name="Woyke T."/>
            <person name="Nolan M."/>
            <person name="Lapidus A."/>
            <person name="Chertkov O."/>
            <person name="Ovchinnikova G."/>
            <person name="Sczyrba A."/>
            <person name="Alvarez-Cohen L."/>
        </authorList>
    </citation>
    <scope>NUCLEOTIDE SEQUENCE [LARGE SCALE GENOMIC DNA]</scope>
    <source>
        <strain evidence="3">ATCC 55486 / DSM 44775 / JCM 13855 / CB1190</strain>
    </source>
</reference>
<evidence type="ECO:0000256" key="1">
    <source>
        <dbReference type="SAM" id="Phobius"/>
    </source>
</evidence>
<dbReference type="STRING" id="675635.Psed_5704"/>